<dbReference type="Pfam" id="PF05193">
    <property type="entry name" value="Peptidase_M16_C"/>
    <property type="match status" value="1"/>
</dbReference>
<dbReference type="InterPro" id="IPR011765">
    <property type="entry name" value="Pept_M16_N"/>
</dbReference>
<sequence>MQRQEWIEELSAEVLLFEHQATGCPLLAIKNDDSNKTFAVAFNTIPTDSTGVAHILEHSVLMGSKKYPVKDVFGEVNKGGLMTFLNAMTGSDITYYPFATRNQKEYFNLMDVYCDVVFNPLLLKETFEQEGWHYHQESHAAPLQFQGVVFNEMKGAFSDPIRLLFHHIFSGLLPGSTYAHESGGDPRCIPDLSYESFCRFHTRHYHPSNATFFVYGDAPLAEELEFLQHRFLSHFPARSPRIRAELGTPIVKPRQIVDRYGVESGSIAERTYHAVGTRVATASDRERNAAFQIVANILYNSDGSPLKNRIVSSGICNDFGGFYLSSSCPHTIMITYLIGSETEHRDHFDRLYRDTLAEMVQRGLDRDLVISELNKYEFNVREDASKAQRGLDLLNKTLAAFRYGLDPFAALKTEELLSTIREKSLSGRYLEDLISESLLDNPATVTVTLEPDPEKLQETLRQEQQRLDGYAQTLSDAQQERLIARTGELMAQQQAPNDPELLKLLPQLKLADLPAAIDFHHVEASRLFDVETLISDLPTNHITYLDIGFDLGCLPHRFLPLLDLFGAIVTEIGTEKLSFSEFAKQVATCTGGLTHSLNTYSQYTDPDRVRCILWLSLKVLPEYLQQAIDLIAHLLSSLSFQDRNRIREIVRREYAWAEHAAQSEGYNLPSTRVFSRLSVAGRYQEQINGITAYRKLREFAKNHGERQERLVEDLQTMARILFNRGNVVLSMTGEEQEITQFSTIGSRLVEALSSGRRTVEPVLDAPAFPRHEAFITAAEVVFNVQGGVLFPKQEWYTGAFEVLKTYLTRDYLWNTVRQMGGAYGCFSQFNFVTGNIALISYRDPQVRKTFQAFERIPSVIAGIDLSPHALDQLIIGTYGSFDPHQSAAARGATARNEYLSGITVTEKQQRLREITATTAHQLRSFADVFQAMLDNSYRSAIGNREKITADDALFDVISDL</sequence>
<accession>A0ABM7WEP0</accession>
<dbReference type="SUPFAM" id="SSF63411">
    <property type="entry name" value="LuxS/MPP-like metallohydrolase"/>
    <property type="match status" value="4"/>
</dbReference>
<reference evidence="2 3" key="1">
    <citation type="submission" date="2022-01" db="EMBL/GenBank/DDBJ databases">
        <title>Desulfofustis limnae sp. nov., a novel mesophilic sulfate-reducing bacterium isolated from marsh soil.</title>
        <authorList>
            <person name="Watanabe M."/>
            <person name="Takahashi A."/>
            <person name="Kojima H."/>
            <person name="Fukui M."/>
        </authorList>
    </citation>
    <scope>NUCLEOTIDE SEQUENCE [LARGE SCALE GENOMIC DNA]</scope>
    <source>
        <strain evidence="2 3">PPLL</strain>
    </source>
</reference>
<proteinExistence type="predicted"/>
<dbReference type="Proteomes" id="UP000830055">
    <property type="component" value="Chromosome"/>
</dbReference>
<dbReference type="Pfam" id="PF00675">
    <property type="entry name" value="Peptidase_M16"/>
    <property type="match status" value="1"/>
</dbReference>
<dbReference type="EMBL" id="AP025516">
    <property type="protein sequence ID" value="BDD89423.1"/>
    <property type="molecule type" value="Genomic_DNA"/>
</dbReference>
<dbReference type="SMART" id="SM01264">
    <property type="entry name" value="M16C_associated"/>
    <property type="match status" value="1"/>
</dbReference>
<dbReference type="InterPro" id="IPR011249">
    <property type="entry name" value="Metalloenz_LuxS/M16"/>
</dbReference>
<dbReference type="Pfam" id="PF22516">
    <property type="entry name" value="PreP_C"/>
    <property type="match status" value="1"/>
</dbReference>
<dbReference type="InterPro" id="IPR013578">
    <property type="entry name" value="Peptidase_M16C_assoc"/>
</dbReference>
<keyword evidence="3" id="KW-1185">Reference proteome</keyword>
<protein>
    <submittedName>
        <fullName evidence="2">Peptidase</fullName>
    </submittedName>
</protein>
<gene>
    <name evidence="2" type="ORF">DPPLL_37880</name>
</gene>
<dbReference type="InterPro" id="IPR055130">
    <property type="entry name" value="PreP_C"/>
</dbReference>
<dbReference type="PANTHER" id="PTHR43016:SF13">
    <property type="entry name" value="PRESEQUENCE PROTEASE, MITOCHONDRIAL"/>
    <property type="match status" value="1"/>
</dbReference>
<evidence type="ECO:0000259" key="1">
    <source>
        <dbReference type="SMART" id="SM01264"/>
    </source>
</evidence>
<dbReference type="Gene3D" id="3.30.830.10">
    <property type="entry name" value="Metalloenzyme, LuxS/M16 peptidase-like"/>
    <property type="match status" value="4"/>
</dbReference>
<dbReference type="PANTHER" id="PTHR43016">
    <property type="entry name" value="PRESEQUENCE PROTEASE"/>
    <property type="match status" value="1"/>
</dbReference>
<organism evidence="2 3">
    <name type="scientific">Desulfofustis limnaeus</name>
    <dbReference type="NCBI Taxonomy" id="2740163"/>
    <lineage>
        <taxon>Bacteria</taxon>
        <taxon>Pseudomonadati</taxon>
        <taxon>Thermodesulfobacteriota</taxon>
        <taxon>Desulfobulbia</taxon>
        <taxon>Desulfobulbales</taxon>
        <taxon>Desulfocapsaceae</taxon>
        <taxon>Desulfofustis</taxon>
    </lineage>
</organism>
<evidence type="ECO:0000313" key="3">
    <source>
        <dbReference type="Proteomes" id="UP000830055"/>
    </source>
</evidence>
<name>A0ABM7WEP0_9BACT</name>
<dbReference type="Pfam" id="PF08367">
    <property type="entry name" value="M16C_assoc"/>
    <property type="match status" value="1"/>
</dbReference>
<evidence type="ECO:0000313" key="2">
    <source>
        <dbReference type="EMBL" id="BDD89423.1"/>
    </source>
</evidence>
<feature type="domain" description="Peptidase M16C associated" evidence="1">
    <location>
        <begin position="449"/>
        <end position="699"/>
    </location>
</feature>
<dbReference type="InterPro" id="IPR007863">
    <property type="entry name" value="Peptidase_M16_C"/>
</dbReference>